<comment type="function">
    <text evidence="23">Lysosomal dipeptide uniporter that selectively exports lysine, arginine or histidine-containing dipeptides with a net positive charge from the lysosome lumen into the cytosol. Could play a role in a specific type of protein O-glycosylation indirectly regulating macrophages migration and tissue invasion. Also essential for liver homeostasis.</text>
</comment>
<feature type="transmembrane region" description="Helical" evidence="26">
    <location>
        <begin position="329"/>
        <end position="346"/>
    </location>
</feature>
<evidence type="ECO:0000256" key="17">
    <source>
        <dbReference type="ARBA" id="ARBA00044903"/>
    </source>
</evidence>
<evidence type="ECO:0000256" key="13">
    <source>
        <dbReference type="ARBA" id="ARBA00044893"/>
    </source>
</evidence>
<comment type="catalytic activity">
    <reaction evidence="18">
        <text>L-histidyl-L-alpha-amino acid(out) = L-histidyl-L-alpha-amino acid(in)</text>
        <dbReference type="Rhea" id="RHEA:79379"/>
        <dbReference type="ChEBI" id="CHEBI:229964"/>
    </reaction>
</comment>
<dbReference type="PANTHER" id="PTHR23512:SF3">
    <property type="entry name" value="MAJOR FACILITATOR SUPERFAMILY DOMAIN-CONTAINING PROTEIN 1"/>
    <property type="match status" value="1"/>
</dbReference>
<dbReference type="VEuPathDB" id="VectorBase:ACUA024150"/>
<comment type="catalytic activity">
    <reaction evidence="15">
        <text>L-arginyl-L-alpha-amino acid(out) = L-arginyl-L-alpha-amino acid(in)</text>
        <dbReference type="Rhea" id="RHEA:79371"/>
        <dbReference type="ChEBI" id="CHEBI:84315"/>
    </reaction>
</comment>
<feature type="transmembrane region" description="Helical" evidence="26">
    <location>
        <begin position="410"/>
        <end position="433"/>
    </location>
</feature>
<dbReference type="AlphaFoldDB" id="A0A182MQY3"/>
<evidence type="ECO:0000256" key="10">
    <source>
        <dbReference type="ARBA" id="ARBA00044881"/>
    </source>
</evidence>
<evidence type="ECO:0000256" key="14">
    <source>
        <dbReference type="ARBA" id="ARBA00044898"/>
    </source>
</evidence>
<organism evidence="28 29">
    <name type="scientific">Anopheles culicifacies</name>
    <dbReference type="NCBI Taxonomy" id="139723"/>
    <lineage>
        <taxon>Eukaryota</taxon>
        <taxon>Metazoa</taxon>
        <taxon>Ecdysozoa</taxon>
        <taxon>Arthropoda</taxon>
        <taxon>Hexapoda</taxon>
        <taxon>Insecta</taxon>
        <taxon>Pterygota</taxon>
        <taxon>Neoptera</taxon>
        <taxon>Endopterygota</taxon>
        <taxon>Diptera</taxon>
        <taxon>Nematocera</taxon>
        <taxon>Culicoidea</taxon>
        <taxon>Culicidae</taxon>
        <taxon>Anophelinae</taxon>
        <taxon>Anopheles</taxon>
        <taxon>culicifacies species complex</taxon>
    </lineage>
</organism>
<evidence type="ECO:0000256" key="11">
    <source>
        <dbReference type="ARBA" id="ARBA00044884"/>
    </source>
</evidence>
<dbReference type="Proteomes" id="UP000075883">
    <property type="component" value="Unassembled WGS sequence"/>
</dbReference>
<evidence type="ECO:0000256" key="23">
    <source>
        <dbReference type="ARBA" id="ARBA00045709"/>
    </source>
</evidence>
<dbReference type="GO" id="GO:0005765">
    <property type="term" value="C:lysosomal membrane"/>
    <property type="evidence" value="ECO:0007669"/>
    <property type="project" value="UniProtKB-SubCell"/>
</dbReference>
<evidence type="ECO:0000256" key="3">
    <source>
        <dbReference type="ARBA" id="ARBA00022448"/>
    </source>
</evidence>
<comment type="catalytic activity">
    <reaction evidence="11">
        <text>L-alpha-aminoacyl-L-histidine(out) = L-alpha-aminoacyl-L-histidine(in)</text>
        <dbReference type="Rhea" id="RHEA:79375"/>
        <dbReference type="ChEBI" id="CHEBI:229967"/>
    </reaction>
</comment>
<dbReference type="PANTHER" id="PTHR23512">
    <property type="entry name" value="MAJOR FACILITATOR SUPERFAMILY DOMAIN-CONTAINING PROTEIN 1"/>
    <property type="match status" value="1"/>
</dbReference>
<evidence type="ECO:0000256" key="21">
    <source>
        <dbReference type="ARBA" id="ARBA00044985"/>
    </source>
</evidence>
<comment type="similarity">
    <text evidence="2">Belongs to the major facilitator superfamily.</text>
</comment>
<feature type="transmembrane region" description="Helical" evidence="26">
    <location>
        <begin position="166"/>
        <end position="187"/>
    </location>
</feature>
<feature type="region of interest" description="Disordered" evidence="25">
    <location>
        <begin position="515"/>
        <end position="565"/>
    </location>
</feature>
<feature type="transmembrane region" description="Helical" evidence="26">
    <location>
        <begin position="286"/>
        <end position="309"/>
    </location>
</feature>
<comment type="catalytic activity">
    <reaction evidence="16">
        <text>L-lysyl-L-lysine(out) = L-lysyl-L-lysine(in)</text>
        <dbReference type="Rhea" id="RHEA:79403"/>
        <dbReference type="ChEBI" id="CHEBI:229956"/>
    </reaction>
</comment>
<evidence type="ECO:0000256" key="7">
    <source>
        <dbReference type="ARBA" id="ARBA00023228"/>
    </source>
</evidence>
<keyword evidence="3" id="KW-0813">Transport</keyword>
<keyword evidence="5 26" id="KW-1133">Transmembrane helix</keyword>
<comment type="subcellular location">
    <subcellularLocation>
        <location evidence="1">Lysosome membrane</location>
        <topology evidence="1">Multi-pass membrane protein</topology>
    </subcellularLocation>
</comment>
<comment type="catalytic activity">
    <reaction evidence="12">
        <text>L-lysyl-L-alpha-amino acid(out) = L-lysyl-L-alpha-amino acid(in)</text>
        <dbReference type="Rhea" id="RHEA:79387"/>
        <dbReference type="ChEBI" id="CHEBI:229965"/>
    </reaction>
</comment>
<feature type="region of interest" description="Disordered" evidence="25">
    <location>
        <begin position="1"/>
        <end position="40"/>
    </location>
</feature>
<comment type="subunit">
    <text evidence="24">Homodimer. Interacts with lysosomal protein GLMP (via lumenal domain); the interaction starts while both proteins are still in the endoplasmic reticulum and is required for stabilization of MFSD1 in lysosomes but has no direct effect on its targeting to lysosomes or transporter activity.</text>
</comment>
<dbReference type="GO" id="GO:0022857">
    <property type="term" value="F:transmembrane transporter activity"/>
    <property type="evidence" value="ECO:0007669"/>
    <property type="project" value="InterPro"/>
</dbReference>
<evidence type="ECO:0000256" key="4">
    <source>
        <dbReference type="ARBA" id="ARBA00022692"/>
    </source>
</evidence>
<dbReference type="EnsemblMetazoa" id="ACUA024150-RA">
    <property type="protein sequence ID" value="ACUA024150-PA"/>
    <property type="gene ID" value="ACUA024150"/>
</dbReference>
<accession>A0A182MQY3</accession>
<evidence type="ECO:0000256" key="2">
    <source>
        <dbReference type="ARBA" id="ARBA00008335"/>
    </source>
</evidence>
<feature type="transmembrane region" description="Helical" evidence="26">
    <location>
        <begin position="353"/>
        <end position="372"/>
    </location>
</feature>
<dbReference type="Pfam" id="PF07690">
    <property type="entry name" value="MFS_1"/>
    <property type="match status" value="1"/>
</dbReference>
<evidence type="ECO:0000256" key="12">
    <source>
        <dbReference type="ARBA" id="ARBA00044891"/>
    </source>
</evidence>
<evidence type="ECO:0000256" key="9">
    <source>
        <dbReference type="ARBA" id="ARBA00044878"/>
    </source>
</evidence>
<dbReference type="InterPro" id="IPR011701">
    <property type="entry name" value="MFS"/>
</dbReference>
<feature type="transmembrane region" description="Helical" evidence="26">
    <location>
        <begin position="136"/>
        <end position="160"/>
    </location>
</feature>
<evidence type="ECO:0000256" key="16">
    <source>
        <dbReference type="ARBA" id="ARBA00044900"/>
    </source>
</evidence>
<sequence length="565" mass="62758">MPRQYDEDEARRPILQPDTDTDEPSAVSGSLARLGRPSNDDELTEQLTGCGATACCNPSSFLHRFQALILMCLVGFGSYFCYDNPGALQDTFKSDLDLTTTQFVMLYSIYSWPNVILCFIGGFLMDRVFGIRLGTIIYMFILLIGQLIFAMGATINLFWLMIVGRFMFGIGAESLAVAQNSYAVLWFKGKELNMVFGLQLSFARVGSTVNFLVMVPIYKYVKSLGYQGHMCTGVVLLLATLTCVMSMICALILGWMDRRAARILKRNDAAPGGEVAKLSDVRTFKVSFWMVTVICVAYYVAIFPFIALGKVFFMRKFDFTSEDANTVNSIVYIIAAVASPVFGLIVDRTGRNVLWVFLSVIVTIVAHGMLAFSYLNPYIGMITMGLAYSMLASSLWPLVALIVPEYQLGTAYGICQSVQNLGLAVISMISGMIVDKGGYFMLEIFFIGWLVVSLLATIVIWMYDASNDGLLNMSPAARALYASKTYVTCTIPTDLELTVVFWIFVYRLPRMSDEPGMSGDMTDSQEQLDRNRRNKDPEAIRNRYVNRVLDGTPTPSDTDPLGDDA</sequence>
<reference evidence="29" key="1">
    <citation type="submission" date="2013-09" db="EMBL/GenBank/DDBJ databases">
        <title>The Genome Sequence of Anopheles culicifacies species A.</title>
        <authorList>
            <consortium name="The Broad Institute Genomics Platform"/>
            <person name="Neafsey D.E."/>
            <person name="Besansky N."/>
            <person name="Howell P."/>
            <person name="Walton C."/>
            <person name="Young S.K."/>
            <person name="Zeng Q."/>
            <person name="Gargeya S."/>
            <person name="Fitzgerald M."/>
            <person name="Haas B."/>
            <person name="Abouelleil A."/>
            <person name="Allen A.W."/>
            <person name="Alvarado L."/>
            <person name="Arachchi H.M."/>
            <person name="Berlin A.M."/>
            <person name="Chapman S.B."/>
            <person name="Gainer-Dewar J."/>
            <person name="Goldberg J."/>
            <person name="Griggs A."/>
            <person name="Gujja S."/>
            <person name="Hansen M."/>
            <person name="Howarth C."/>
            <person name="Imamovic A."/>
            <person name="Ireland A."/>
            <person name="Larimer J."/>
            <person name="McCowan C."/>
            <person name="Murphy C."/>
            <person name="Pearson M."/>
            <person name="Poon T.W."/>
            <person name="Priest M."/>
            <person name="Roberts A."/>
            <person name="Saif S."/>
            <person name="Shea T."/>
            <person name="Sisk P."/>
            <person name="Sykes S."/>
            <person name="Wortman J."/>
            <person name="Nusbaum C."/>
            <person name="Birren B."/>
        </authorList>
    </citation>
    <scope>NUCLEOTIDE SEQUENCE [LARGE SCALE GENOMIC DNA]</scope>
    <source>
        <strain evidence="29">A-37</strain>
    </source>
</reference>
<comment type="catalytic activity">
    <reaction evidence="8">
        <text>L-lysyl-L-alanine(out) = L-lysyl-L-alanine(in)</text>
        <dbReference type="Rhea" id="RHEA:79399"/>
        <dbReference type="ChEBI" id="CHEBI:229954"/>
    </reaction>
</comment>
<dbReference type="InterPro" id="IPR036259">
    <property type="entry name" value="MFS_trans_sf"/>
</dbReference>
<feature type="transmembrane region" description="Helical" evidence="26">
    <location>
        <begin position="234"/>
        <end position="256"/>
    </location>
</feature>
<comment type="catalytic activity">
    <reaction evidence="17">
        <text>L-arginyl-glycine(out) = L-arginyl-glycine(in)</text>
        <dbReference type="Rhea" id="RHEA:79391"/>
        <dbReference type="ChEBI" id="CHEBI:229955"/>
    </reaction>
</comment>
<evidence type="ECO:0000256" key="18">
    <source>
        <dbReference type="ARBA" id="ARBA00044912"/>
    </source>
</evidence>
<dbReference type="SUPFAM" id="SSF103473">
    <property type="entry name" value="MFS general substrate transporter"/>
    <property type="match status" value="1"/>
</dbReference>
<comment type="catalytic activity">
    <reaction evidence="20">
        <text>L-lysyl-glycine(out) = L-lysyl-glycine(in)</text>
        <dbReference type="Rhea" id="RHEA:79407"/>
        <dbReference type="ChEBI" id="CHEBI:191202"/>
    </reaction>
</comment>
<evidence type="ECO:0000256" key="25">
    <source>
        <dbReference type="SAM" id="MobiDB-lite"/>
    </source>
</evidence>
<evidence type="ECO:0000313" key="29">
    <source>
        <dbReference type="Proteomes" id="UP000075883"/>
    </source>
</evidence>
<keyword evidence="6 26" id="KW-0472">Membrane</keyword>
<evidence type="ECO:0000256" key="22">
    <source>
        <dbReference type="ARBA" id="ARBA00045018"/>
    </source>
</evidence>
<keyword evidence="7" id="KW-0458">Lysosome</keyword>
<evidence type="ECO:0000313" key="28">
    <source>
        <dbReference type="EnsemblMetazoa" id="ACUA024150-PA"/>
    </source>
</evidence>
<feature type="transmembrane region" description="Helical" evidence="26">
    <location>
        <begin position="65"/>
        <end position="82"/>
    </location>
</feature>
<dbReference type="InterPro" id="IPR020846">
    <property type="entry name" value="MFS_dom"/>
</dbReference>
<comment type="catalytic activity">
    <reaction evidence="10">
        <text>L-alpha-aminoacyl-L-arginine(out) = L-alpha-aminoacyl-L-arginine(in)</text>
        <dbReference type="Rhea" id="RHEA:79367"/>
        <dbReference type="ChEBI" id="CHEBI:229968"/>
    </reaction>
</comment>
<feature type="transmembrane region" description="Helical" evidence="26">
    <location>
        <begin position="378"/>
        <end position="403"/>
    </location>
</feature>
<evidence type="ECO:0000256" key="24">
    <source>
        <dbReference type="ARBA" id="ARBA00046376"/>
    </source>
</evidence>
<feature type="compositionally biased region" description="Basic and acidic residues" evidence="25">
    <location>
        <begin position="527"/>
        <end position="541"/>
    </location>
</feature>
<comment type="catalytic activity">
    <reaction evidence="9">
        <text>L-histidyl-glycine(out) = L-histidyl-glycine(in)</text>
        <dbReference type="Rhea" id="RHEA:79395"/>
        <dbReference type="ChEBI" id="CHEBI:229957"/>
    </reaction>
</comment>
<comment type="catalytic activity">
    <reaction evidence="19">
        <text>L-alanyl-L-lysine(out) = L-alanyl-L-lysine(in)</text>
        <dbReference type="Rhea" id="RHEA:79415"/>
        <dbReference type="ChEBI" id="CHEBI:192470"/>
    </reaction>
</comment>
<evidence type="ECO:0000256" key="19">
    <source>
        <dbReference type="ARBA" id="ARBA00044919"/>
    </source>
</evidence>
<protein>
    <recommendedName>
        <fullName evidence="21">Lysosomal dipeptide transporter MFSD1</fullName>
    </recommendedName>
    <alternativeName>
        <fullName evidence="22">Major facilitator superfamily domain-containing protein 1</fullName>
    </alternativeName>
</protein>
<evidence type="ECO:0000256" key="5">
    <source>
        <dbReference type="ARBA" id="ARBA00022989"/>
    </source>
</evidence>
<dbReference type="CDD" id="cd17340">
    <property type="entry name" value="MFS_MFSD1"/>
    <property type="match status" value="1"/>
</dbReference>
<feature type="domain" description="Major facilitator superfamily (MFS) profile" evidence="27">
    <location>
        <begin position="67"/>
        <end position="468"/>
    </location>
</feature>
<keyword evidence="4 26" id="KW-0812">Transmembrane</keyword>
<evidence type="ECO:0000259" key="27">
    <source>
        <dbReference type="PROSITE" id="PS50850"/>
    </source>
</evidence>
<evidence type="ECO:0000256" key="6">
    <source>
        <dbReference type="ARBA" id="ARBA00023136"/>
    </source>
</evidence>
<proteinExistence type="inferred from homology"/>
<reference evidence="28" key="2">
    <citation type="submission" date="2020-05" db="UniProtKB">
        <authorList>
            <consortium name="EnsemblMetazoa"/>
        </authorList>
    </citation>
    <scope>IDENTIFICATION</scope>
    <source>
        <strain evidence="28">A-37</strain>
    </source>
</reference>
<evidence type="ECO:0000256" key="15">
    <source>
        <dbReference type="ARBA" id="ARBA00044899"/>
    </source>
</evidence>
<feature type="transmembrane region" description="Helical" evidence="26">
    <location>
        <begin position="194"/>
        <end position="214"/>
    </location>
</feature>
<dbReference type="InterPro" id="IPR052187">
    <property type="entry name" value="MFSD1"/>
</dbReference>
<dbReference type="EMBL" id="AXCM01007640">
    <property type="status" value="NOT_ANNOTATED_CDS"/>
    <property type="molecule type" value="Genomic_DNA"/>
</dbReference>
<dbReference type="STRING" id="139723.A0A182MQY3"/>
<feature type="transmembrane region" description="Helical" evidence="26">
    <location>
        <begin position="102"/>
        <end position="124"/>
    </location>
</feature>
<evidence type="ECO:0000256" key="26">
    <source>
        <dbReference type="SAM" id="Phobius"/>
    </source>
</evidence>
<keyword evidence="29" id="KW-1185">Reference proteome</keyword>
<comment type="catalytic activity">
    <reaction evidence="14">
        <text>L-aspartyl-L-lysine(out) = L-aspartyl-L-lysine(in)</text>
        <dbReference type="Rhea" id="RHEA:79411"/>
        <dbReference type="ChEBI" id="CHEBI:229953"/>
    </reaction>
</comment>
<name>A0A182MQY3_9DIPT</name>
<dbReference type="Gene3D" id="1.20.1250.20">
    <property type="entry name" value="MFS general substrate transporter like domains"/>
    <property type="match status" value="2"/>
</dbReference>
<evidence type="ECO:0000256" key="1">
    <source>
        <dbReference type="ARBA" id="ARBA00004155"/>
    </source>
</evidence>
<comment type="catalytic activity">
    <reaction evidence="13">
        <text>L-alpha-aminoacyl-L-lysine(out) = L-alpha-aminoacyl-L-lysine(in)</text>
        <dbReference type="Rhea" id="RHEA:79383"/>
        <dbReference type="ChEBI" id="CHEBI:229966"/>
    </reaction>
</comment>
<dbReference type="PROSITE" id="PS50850">
    <property type="entry name" value="MFS"/>
    <property type="match status" value="1"/>
</dbReference>
<evidence type="ECO:0000256" key="8">
    <source>
        <dbReference type="ARBA" id="ARBA00044876"/>
    </source>
</evidence>
<feature type="transmembrane region" description="Helical" evidence="26">
    <location>
        <begin position="439"/>
        <end position="463"/>
    </location>
</feature>
<evidence type="ECO:0000256" key="20">
    <source>
        <dbReference type="ARBA" id="ARBA00044924"/>
    </source>
</evidence>